<comment type="caution">
    <text evidence="3">The sequence shown here is derived from an EMBL/GenBank/DDBJ whole genome shotgun (WGS) entry which is preliminary data.</text>
</comment>
<dbReference type="VEuPathDB" id="CryptoDB:GNI_035870"/>
<feature type="compositionally biased region" description="Basic and acidic residues" evidence="2">
    <location>
        <begin position="250"/>
        <end position="268"/>
    </location>
</feature>
<evidence type="ECO:0000313" key="4">
    <source>
        <dbReference type="Proteomes" id="UP000019763"/>
    </source>
</evidence>
<dbReference type="InterPro" id="IPR026737">
    <property type="entry name" value="GOLGA6L"/>
</dbReference>
<feature type="compositionally biased region" description="Acidic residues" evidence="2">
    <location>
        <begin position="211"/>
        <end position="228"/>
    </location>
</feature>
<dbReference type="AlphaFoldDB" id="A0A023BAQ8"/>
<feature type="region of interest" description="Disordered" evidence="2">
    <location>
        <begin position="726"/>
        <end position="783"/>
    </location>
</feature>
<comment type="similarity">
    <text evidence="1">Belongs to the GOLGA6 family.</text>
</comment>
<keyword evidence="4" id="KW-1185">Reference proteome</keyword>
<dbReference type="EMBL" id="AFNH02000275">
    <property type="protein sequence ID" value="EZG78463.1"/>
    <property type="molecule type" value="Genomic_DNA"/>
</dbReference>
<name>A0A023BAQ8_GRENI</name>
<evidence type="ECO:0000256" key="2">
    <source>
        <dbReference type="SAM" id="MobiDB-lite"/>
    </source>
</evidence>
<dbReference type="GeneID" id="22911408"/>
<feature type="region of interest" description="Disordered" evidence="2">
    <location>
        <begin position="202"/>
        <end position="268"/>
    </location>
</feature>
<dbReference type="Proteomes" id="UP000019763">
    <property type="component" value="Unassembled WGS sequence"/>
</dbReference>
<gene>
    <name evidence="3" type="ORF">GNI_035870</name>
</gene>
<accession>A0A023BAQ8</accession>
<proteinExistence type="inferred from homology"/>
<reference evidence="3" key="1">
    <citation type="submission" date="2013-12" db="EMBL/GenBank/DDBJ databases">
        <authorList>
            <person name="Omoto C.K."/>
            <person name="Sibley D."/>
            <person name="Venepally P."/>
            <person name="Hadjithomas M."/>
            <person name="Karamycheva S."/>
            <person name="Brunk B."/>
            <person name="Roos D."/>
            <person name="Caler E."/>
            <person name="Lorenzi H."/>
        </authorList>
    </citation>
    <scope>NUCLEOTIDE SEQUENCE</scope>
</reference>
<evidence type="ECO:0000256" key="1">
    <source>
        <dbReference type="ARBA" id="ARBA00008368"/>
    </source>
</evidence>
<protein>
    <submittedName>
        <fullName evidence="3">Uncharacterized protein</fullName>
    </submittedName>
</protein>
<feature type="compositionally biased region" description="Acidic residues" evidence="2">
    <location>
        <begin position="236"/>
        <end position="249"/>
    </location>
</feature>
<dbReference type="RefSeq" id="XP_011129288.1">
    <property type="nucleotide sequence ID" value="XM_011130986.1"/>
</dbReference>
<dbReference type="PANTHER" id="PTHR23143">
    <property type="entry name" value="TRICHOHYALIN-RELATED"/>
    <property type="match status" value="1"/>
</dbReference>
<organism evidence="3 4">
    <name type="scientific">Gregarina niphandrodes</name>
    <name type="common">Septate eugregarine</name>
    <dbReference type="NCBI Taxonomy" id="110365"/>
    <lineage>
        <taxon>Eukaryota</taxon>
        <taxon>Sar</taxon>
        <taxon>Alveolata</taxon>
        <taxon>Apicomplexa</taxon>
        <taxon>Conoidasida</taxon>
        <taxon>Gregarinasina</taxon>
        <taxon>Eugregarinorida</taxon>
        <taxon>Gregarinidae</taxon>
        <taxon>Gregarina</taxon>
    </lineage>
</organism>
<evidence type="ECO:0000313" key="3">
    <source>
        <dbReference type="EMBL" id="EZG78463.1"/>
    </source>
</evidence>
<sequence length="871" mass="97279">MRVVLSGRRRVGLACCVLSVNPSELSSVRLAEGGGEVETLWAPAKREGLTRYWVPPDRPAYEVLQPVVGRPSCGPEGWTTVEGRPLYVQFPEPAGELSSVRAGMGKCVAVDKCGAIDEREVQWLSRYWEPLERTTYEALRPVARFSRGYLSDRGRAVAAALGPQTPPEWTIVAELPLYVPGLGVLTPVGQHVMPLGVVRDRKTDTGHQETDMGDPETDMGDQETDMGDQETKMGDQETDMGDQETDMGDQETKMGDQETKMGDQETKMGEQMRRDYEVYRVVHSSLSREQWARLRTVTPASFLRCQLAYVELAAMISYFVDTPYGALNMPVRDVLMHQMGIREAAPKFRYWITGCLLQHSGVKIESLVDLCVHQLGYNPLCDAEGKKILQCLKRTPSYNEYTRRAKKDAARCKKIIVKRLAGLPTVSAATFGAMTQRSFSQSTTLKRSQDTRNPDSCSNLFQPQPPWGKWMSSEERTFPWAAQYWRALEKTEYDSLRGAVSAIPMERRRRWRAVGHLLPQQFECDEWTMTVNDGQPRPLYIPTLASSRMRNMDSNSVADADSNRDFAAYRVIQDSLTEGQWKSLRTINAAGFATCNLAFVELAAIISFFVEMPYGLLDLSYARELNAMLNASCSANKFRWWVTGCLLQHCGVSIGRLIDLCITQLGFKPPMKYPLRLECLAKYTLKARRYVSRRDTDVNERRKNLEQKLLGLPIVTAEEFSGLDHESLQKTVQRHVPDVPESRSSRRKRTKPKGPDYGSPDYGSPNCESPDCRPPPTKQAATGADVGSCLAADQFKHAGSQFGNAGGQFGNAGGQFGQARGEFGNAGGQFGNARGQFGQTKHLNVRLSQLITDLSKRTSLPLLPQPGLQRS</sequence>
<feature type="compositionally biased region" description="Basic and acidic residues" evidence="2">
    <location>
        <begin position="735"/>
        <end position="744"/>
    </location>
</feature>
<dbReference type="PANTHER" id="PTHR23143:SF23">
    <property type="entry name" value="ZINC FINGER PROTEIN 729-LIKE"/>
    <property type="match status" value="1"/>
</dbReference>